<evidence type="ECO:0000313" key="3">
    <source>
        <dbReference type="Proteomes" id="UP000660729"/>
    </source>
</evidence>
<evidence type="ECO:0000256" key="1">
    <source>
        <dbReference type="SAM" id="MobiDB-lite"/>
    </source>
</evidence>
<accession>A0A8H6RKJ4</accession>
<reference evidence="2" key="1">
    <citation type="submission" date="2020-04" db="EMBL/GenBank/DDBJ databases">
        <title>Draft genome resource of the tomato pathogen Pseudocercospora fuligena.</title>
        <authorList>
            <person name="Zaccaron A."/>
        </authorList>
    </citation>
    <scope>NUCLEOTIDE SEQUENCE</scope>
    <source>
        <strain evidence="2">PF001</strain>
    </source>
</reference>
<feature type="compositionally biased region" description="Basic and acidic residues" evidence="1">
    <location>
        <begin position="35"/>
        <end position="47"/>
    </location>
</feature>
<feature type="compositionally biased region" description="Polar residues" evidence="1">
    <location>
        <begin position="24"/>
        <end position="33"/>
    </location>
</feature>
<feature type="compositionally biased region" description="Polar residues" evidence="1">
    <location>
        <begin position="134"/>
        <end position="144"/>
    </location>
</feature>
<sequence length="144" mass="15636">MTTETEDLQEQHASVNEQHKQQEQPDQSSNSNQESEDKNTRNMDRLLNKVPNMAPDGPLGTEKKGPLTVIGDPLGQVLGYVTKPIGLVTGKIGNPNGEALIAVRKQAEREGKYTDDDNHKPDSELPGGERIGGNEQNGENPLGL</sequence>
<protein>
    <submittedName>
        <fullName evidence="2">Uncharacterized protein</fullName>
    </submittedName>
</protein>
<organism evidence="2 3">
    <name type="scientific">Pseudocercospora fuligena</name>
    <dbReference type="NCBI Taxonomy" id="685502"/>
    <lineage>
        <taxon>Eukaryota</taxon>
        <taxon>Fungi</taxon>
        <taxon>Dikarya</taxon>
        <taxon>Ascomycota</taxon>
        <taxon>Pezizomycotina</taxon>
        <taxon>Dothideomycetes</taxon>
        <taxon>Dothideomycetidae</taxon>
        <taxon>Mycosphaerellales</taxon>
        <taxon>Mycosphaerellaceae</taxon>
        <taxon>Pseudocercospora</taxon>
    </lineage>
</organism>
<proteinExistence type="predicted"/>
<dbReference type="OrthoDB" id="3902208at2759"/>
<feature type="compositionally biased region" description="Basic and acidic residues" evidence="1">
    <location>
        <begin position="105"/>
        <end position="123"/>
    </location>
</feature>
<keyword evidence="3" id="KW-1185">Reference proteome</keyword>
<feature type="region of interest" description="Disordered" evidence="1">
    <location>
        <begin position="103"/>
        <end position="144"/>
    </location>
</feature>
<dbReference type="EMBL" id="JABCIY010000117">
    <property type="protein sequence ID" value="KAF7192587.1"/>
    <property type="molecule type" value="Genomic_DNA"/>
</dbReference>
<gene>
    <name evidence="2" type="ORF">HII31_06049</name>
</gene>
<name>A0A8H6RKJ4_9PEZI</name>
<dbReference type="AlphaFoldDB" id="A0A8H6RKJ4"/>
<evidence type="ECO:0000313" key="2">
    <source>
        <dbReference type="EMBL" id="KAF7192587.1"/>
    </source>
</evidence>
<comment type="caution">
    <text evidence="2">The sequence shown here is derived from an EMBL/GenBank/DDBJ whole genome shotgun (WGS) entry which is preliminary data.</text>
</comment>
<feature type="region of interest" description="Disordered" evidence="1">
    <location>
        <begin position="1"/>
        <end position="65"/>
    </location>
</feature>
<dbReference type="Proteomes" id="UP000660729">
    <property type="component" value="Unassembled WGS sequence"/>
</dbReference>